<evidence type="ECO:0000256" key="1">
    <source>
        <dbReference type="SAM" id="MobiDB-lite"/>
    </source>
</evidence>
<dbReference type="EMBL" id="MRZV01002217">
    <property type="protein sequence ID" value="PIK34312.1"/>
    <property type="molecule type" value="Genomic_DNA"/>
</dbReference>
<accession>A0A2G8JEZ2</accession>
<sequence>MEWFFRTVFQVPEPQVETKAELWDPENSPDWDNEKTDQSYKKALPRIKRDIEEVLTNPPVGSLVEVDERINDLSVVISTVT</sequence>
<comment type="caution">
    <text evidence="2">The sequence shown here is derived from an EMBL/GenBank/DDBJ whole genome shotgun (WGS) entry which is preliminary data.</text>
</comment>
<dbReference type="AlphaFoldDB" id="A0A2G8JEZ2"/>
<keyword evidence="3" id="KW-1185">Reference proteome</keyword>
<dbReference type="Proteomes" id="UP000230750">
    <property type="component" value="Unassembled WGS sequence"/>
</dbReference>
<evidence type="ECO:0000313" key="2">
    <source>
        <dbReference type="EMBL" id="PIK34312.1"/>
    </source>
</evidence>
<proteinExistence type="predicted"/>
<gene>
    <name evidence="2" type="ORF">BSL78_28859</name>
</gene>
<protein>
    <submittedName>
        <fullName evidence="2">Uncharacterized protein</fullName>
    </submittedName>
</protein>
<name>A0A2G8JEZ2_STIJA</name>
<evidence type="ECO:0000313" key="3">
    <source>
        <dbReference type="Proteomes" id="UP000230750"/>
    </source>
</evidence>
<reference evidence="2 3" key="1">
    <citation type="journal article" date="2017" name="PLoS Biol.">
        <title>The sea cucumber genome provides insights into morphological evolution and visceral regeneration.</title>
        <authorList>
            <person name="Zhang X."/>
            <person name="Sun L."/>
            <person name="Yuan J."/>
            <person name="Sun Y."/>
            <person name="Gao Y."/>
            <person name="Zhang L."/>
            <person name="Li S."/>
            <person name="Dai H."/>
            <person name="Hamel J.F."/>
            <person name="Liu C."/>
            <person name="Yu Y."/>
            <person name="Liu S."/>
            <person name="Lin W."/>
            <person name="Guo K."/>
            <person name="Jin S."/>
            <person name="Xu P."/>
            <person name="Storey K.B."/>
            <person name="Huan P."/>
            <person name="Zhang T."/>
            <person name="Zhou Y."/>
            <person name="Zhang J."/>
            <person name="Lin C."/>
            <person name="Li X."/>
            <person name="Xing L."/>
            <person name="Huo D."/>
            <person name="Sun M."/>
            <person name="Wang L."/>
            <person name="Mercier A."/>
            <person name="Li F."/>
            <person name="Yang H."/>
            <person name="Xiang J."/>
        </authorList>
    </citation>
    <scope>NUCLEOTIDE SEQUENCE [LARGE SCALE GENOMIC DNA]</scope>
    <source>
        <strain evidence="2">Shaxun</strain>
        <tissue evidence="2">Muscle</tissue>
    </source>
</reference>
<organism evidence="2 3">
    <name type="scientific">Stichopus japonicus</name>
    <name type="common">Sea cucumber</name>
    <dbReference type="NCBI Taxonomy" id="307972"/>
    <lineage>
        <taxon>Eukaryota</taxon>
        <taxon>Metazoa</taxon>
        <taxon>Echinodermata</taxon>
        <taxon>Eleutherozoa</taxon>
        <taxon>Echinozoa</taxon>
        <taxon>Holothuroidea</taxon>
        <taxon>Aspidochirotacea</taxon>
        <taxon>Aspidochirotida</taxon>
        <taxon>Stichopodidae</taxon>
        <taxon>Apostichopus</taxon>
    </lineage>
</organism>
<feature type="region of interest" description="Disordered" evidence="1">
    <location>
        <begin position="19"/>
        <end position="38"/>
    </location>
</feature>